<protein>
    <submittedName>
        <fullName evidence="2">Uncharacterized protein</fullName>
    </submittedName>
</protein>
<sequence length="198" mass="22697">MFYLFFLIFILLVLALFFSVFKAGKFGIIAKVFRVAVLVISVAVFAIYFVSRSLDSFGENAMPLKVVNKLPIPLDFYVIKQNDSTQNSAKFVTIHLGSIRSNFFRTEHLDMKNADQYWITGFMGKKNLVYFSQHSVPDKKISQFVEVKNYINQSVKLSEIAKNQISEAQLEASKISVWVTLDLLLIFLNLGVFFRNKP</sequence>
<dbReference type="Proteomes" id="UP000035900">
    <property type="component" value="Unassembled WGS sequence"/>
</dbReference>
<feature type="transmembrane region" description="Helical" evidence="1">
    <location>
        <begin position="175"/>
        <end position="194"/>
    </location>
</feature>
<dbReference type="RefSeq" id="WP_083993681.1">
    <property type="nucleotide sequence ID" value="NZ_LFNG01000010.1"/>
</dbReference>
<dbReference type="PATRIC" id="fig|1304281.5.peg.1836"/>
<keyword evidence="1" id="KW-1133">Transmembrane helix</keyword>
<feature type="transmembrane region" description="Helical" evidence="1">
    <location>
        <begin position="32"/>
        <end position="50"/>
    </location>
</feature>
<keyword evidence="1" id="KW-0472">Membrane</keyword>
<accession>A0A0J7IYY7</accession>
<evidence type="ECO:0000313" key="2">
    <source>
        <dbReference type="EMBL" id="KMQ71212.1"/>
    </source>
</evidence>
<keyword evidence="1" id="KW-0812">Transmembrane</keyword>
<evidence type="ECO:0000256" key="1">
    <source>
        <dbReference type="SAM" id="Phobius"/>
    </source>
</evidence>
<comment type="caution">
    <text evidence="2">The sequence shown here is derived from an EMBL/GenBank/DDBJ whole genome shotgun (WGS) entry which is preliminary data.</text>
</comment>
<dbReference type="EMBL" id="LFNG01000010">
    <property type="protein sequence ID" value="KMQ71212.1"/>
    <property type="molecule type" value="Genomic_DNA"/>
</dbReference>
<reference evidence="2 3" key="1">
    <citation type="journal article" date="2004" name="Int. J. Syst. Evol. Microbiol.">
        <title>Kaistella koreensis gen. nov., sp. nov., a novel member of the Chryseobacterium-Bergeyella-Riemerella branch.</title>
        <authorList>
            <person name="Kim M.K."/>
            <person name="Im W.T."/>
            <person name="Shin Y.K."/>
            <person name="Lim J.H."/>
            <person name="Kim S.H."/>
            <person name="Lee B.C."/>
            <person name="Park M.Y."/>
            <person name="Lee K.Y."/>
            <person name="Lee S.T."/>
        </authorList>
    </citation>
    <scope>NUCLEOTIDE SEQUENCE [LARGE SCALE GENOMIC DNA]</scope>
    <source>
        <strain evidence="2 3">CCUG 49689</strain>
    </source>
</reference>
<dbReference type="OrthoDB" id="1274350at2"/>
<evidence type="ECO:0000313" key="3">
    <source>
        <dbReference type="Proteomes" id="UP000035900"/>
    </source>
</evidence>
<keyword evidence="3" id="KW-1185">Reference proteome</keyword>
<dbReference type="AlphaFoldDB" id="A0A0J7IYY7"/>
<gene>
    <name evidence="2" type="ORF">ACM44_08540</name>
</gene>
<proteinExistence type="predicted"/>
<organism evidence="2 3">
    <name type="scientific">Chryseobacterium koreense CCUG 49689</name>
    <dbReference type="NCBI Taxonomy" id="1304281"/>
    <lineage>
        <taxon>Bacteria</taxon>
        <taxon>Pseudomonadati</taxon>
        <taxon>Bacteroidota</taxon>
        <taxon>Flavobacteriia</taxon>
        <taxon>Flavobacteriales</taxon>
        <taxon>Weeksellaceae</taxon>
        <taxon>Chryseobacterium group</taxon>
        <taxon>Chryseobacterium</taxon>
    </lineage>
</organism>
<name>A0A0J7IYY7_9FLAO</name>